<keyword evidence="3" id="KW-1185">Reference proteome</keyword>
<accession>A0AAV1ZS81</accession>
<feature type="region of interest" description="Disordered" evidence="1">
    <location>
        <begin position="79"/>
        <end position="107"/>
    </location>
</feature>
<gene>
    <name evidence="2" type="ORF">LARSCL_LOCUS6805</name>
</gene>
<reference evidence="2 3" key="1">
    <citation type="submission" date="2024-04" db="EMBL/GenBank/DDBJ databases">
        <authorList>
            <person name="Rising A."/>
            <person name="Reimegard J."/>
            <person name="Sonavane S."/>
            <person name="Akerstrom W."/>
            <person name="Nylinder S."/>
            <person name="Hedman E."/>
            <person name="Kallberg Y."/>
        </authorList>
    </citation>
    <scope>NUCLEOTIDE SEQUENCE [LARGE SCALE GENOMIC DNA]</scope>
</reference>
<organism evidence="2 3">
    <name type="scientific">Larinioides sclopetarius</name>
    <dbReference type="NCBI Taxonomy" id="280406"/>
    <lineage>
        <taxon>Eukaryota</taxon>
        <taxon>Metazoa</taxon>
        <taxon>Ecdysozoa</taxon>
        <taxon>Arthropoda</taxon>
        <taxon>Chelicerata</taxon>
        <taxon>Arachnida</taxon>
        <taxon>Araneae</taxon>
        <taxon>Araneomorphae</taxon>
        <taxon>Entelegynae</taxon>
        <taxon>Araneoidea</taxon>
        <taxon>Araneidae</taxon>
        <taxon>Larinioides</taxon>
    </lineage>
</organism>
<proteinExistence type="predicted"/>
<sequence length="339" mass="35235">MTPYVVYEEDSDGRPAPQKPKSIMVGAANGYTNGNVNGGVNGSVNGGVNGNVNGGVNGGINGGVKQQVNGSAIHLVSKDEDAVETPDSLPSRSSVSGRSIIGNGKNGRSGALKRVSFGSSKGSMVETLVYDHQEDLSELPAFLTAAPVTNGEESRVHPAKVRVKFIESQHVAQVTCAPPSPDVTLDFGSDTMTSPTSEHSPDYHRQISHESGVDNPFRPDGELSREAETIVNLIKEGKPITPVKGDEMDGVVANGVSHEQTDSVTAPNGQQVAEVVITPQSAAPLQSKGGPNGTTPKDAAPAPGIVEVQRGVIVPPTDAPAVEQVIIKKKPKCKCCVIQ</sequence>
<evidence type="ECO:0000313" key="3">
    <source>
        <dbReference type="Proteomes" id="UP001497382"/>
    </source>
</evidence>
<feature type="compositionally biased region" description="Basic and acidic residues" evidence="1">
    <location>
        <begin position="199"/>
        <end position="221"/>
    </location>
</feature>
<evidence type="ECO:0000256" key="1">
    <source>
        <dbReference type="SAM" id="MobiDB-lite"/>
    </source>
</evidence>
<dbReference type="AlphaFoldDB" id="A0AAV1ZS81"/>
<dbReference type="EMBL" id="CAXIEN010000066">
    <property type="protein sequence ID" value="CAL1273281.1"/>
    <property type="molecule type" value="Genomic_DNA"/>
</dbReference>
<evidence type="ECO:0000313" key="2">
    <source>
        <dbReference type="EMBL" id="CAL1273281.1"/>
    </source>
</evidence>
<feature type="compositionally biased region" description="Low complexity" evidence="1">
    <location>
        <begin position="91"/>
        <end position="102"/>
    </location>
</feature>
<protein>
    <submittedName>
        <fullName evidence="2">Uncharacterized protein</fullName>
    </submittedName>
</protein>
<feature type="region of interest" description="Disordered" evidence="1">
    <location>
        <begin position="191"/>
        <end position="221"/>
    </location>
</feature>
<name>A0AAV1ZS81_9ARAC</name>
<comment type="caution">
    <text evidence="2">The sequence shown here is derived from an EMBL/GenBank/DDBJ whole genome shotgun (WGS) entry which is preliminary data.</text>
</comment>
<feature type="region of interest" description="Disordered" evidence="1">
    <location>
        <begin position="1"/>
        <end position="22"/>
    </location>
</feature>
<dbReference type="Proteomes" id="UP001497382">
    <property type="component" value="Unassembled WGS sequence"/>
</dbReference>